<proteinExistence type="predicted"/>
<name>A0ABD3E8Y9_9LAMI</name>
<reference evidence="3" key="1">
    <citation type="journal article" date="2024" name="IScience">
        <title>Strigolactones Initiate the Formation of Haustorium-like Structures in Castilleja.</title>
        <authorList>
            <person name="Buerger M."/>
            <person name="Peterson D."/>
            <person name="Chory J."/>
        </authorList>
    </citation>
    <scope>NUCLEOTIDE SEQUENCE [LARGE SCALE GENOMIC DNA]</scope>
</reference>
<keyword evidence="3" id="KW-1185">Reference proteome</keyword>
<dbReference type="AlphaFoldDB" id="A0ABD3E8Y9"/>
<feature type="region of interest" description="Disordered" evidence="1">
    <location>
        <begin position="129"/>
        <end position="160"/>
    </location>
</feature>
<evidence type="ECO:0000256" key="1">
    <source>
        <dbReference type="SAM" id="MobiDB-lite"/>
    </source>
</evidence>
<feature type="compositionally biased region" description="Low complexity" evidence="1">
    <location>
        <begin position="40"/>
        <end position="54"/>
    </location>
</feature>
<dbReference type="EMBL" id="JAVIJP010000007">
    <property type="protein sequence ID" value="KAL3650672.1"/>
    <property type="molecule type" value="Genomic_DNA"/>
</dbReference>
<evidence type="ECO:0000313" key="2">
    <source>
        <dbReference type="EMBL" id="KAL3650672.1"/>
    </source>
</evidence>
<gene>
    <name evidence="2" type="ORF">CASFOL_007075</name>
</gene>
<dbReference type="PANTHER" id="PTHR33168">
    <property type="entry name" value="STRESS INDUCED PROTEIN-RELATED"/>
    <property type="match status" value="1"/>
</dbReference>
<comment type="caution">
    <text evidence="2">The sequence shown here is derived from an EMBL/GenBank/DDBJ whole genome shotgun (WGS) entry which is preliminary data.</text>
</comment>
<feature type="region of interest" description="Disordered" evidence="1">
    <location>
        <begin position="29"/>
        <end position="71"/>
    </location>
</feature>
<accession>A0ABD3E8Y9</accession>
<dbReference type="Proteomes" id="UP001632038">
    <property type="component" value="Unassembled WGS sequence"/>
</dbReference>
<organism evidence="2 3">
    <name type="scientific">Castilleja foliolosa</name>
    <dbReference type="NCBI Taxonomy" id="1961234"/>
    <lineage>
        <taxon>Eukaryota</taxon>
        <taxon>Viridiplantae</taxon>
        <taxon>Streptophyta</taxon>
        <taxon>Embryophyta</taxon>
        <taxon>Tracheophyta</taxon>
        <taxon>Spermatophyta</taxon>
        <taxon>Magnoliopsida</taxon>
        <taxon>eudicotyledons</taxon>
        <taxon>Gunneridae</taxon>
        <taxon>Pentapetalae</taxon>
        <taxon>asterids</taxon>
        <taxon>lamiids</taxon>
        <taxon>Lamiales</taxon>
        <taxon>Orobanchaceae</taxon>
        <taxon>Pedicularideae</taxon>
        <taxon>Castillejinae</taxon>
        <taxon>Castilleja</taxon>
    </lineage>
</organism>
<evidence type="ECO:0000313" key="3">
    <source>
        <dbReference type="Proteomes" id="UP001632038"/>
    </source>
</evidence>
<protein>
    <submittedName>
        <fullName evidence="2">Uncharacterized protein</fullName>
    </submittedName>
</protein>
<sequence length="193" mass="21645">MEEEQEINRSLRRKKSSVVGNITSCFNGAIHTQHRRRASLDGSEPFSSSSPVSASHHRKPTTPSAWFKSKTNDLPEIKGRCRNFISRMGRHRRHSSADFSYDPLSYSLNFDDVSPSSSDTAMMDFNARLPVTPPRRTPFQDQHHLPRSKNSGEAGGNDDLRRGFEALSVTIKAKGDTITTTTTTTTPPLIRMR</sequence>